<evidence type="ECO:0000313" key="4">
    <source>
        <dbReference type="Proteomes" id="UP000270094"/>
    </source>
</evidence>
<evidence type="ECO:0008006" key="5">
    <source>
        <dbReference type="Google" id="ProtNLM"/>
    </source>
</evidence>
<evidence type="ECO:0000256" key="1">
    <source>
        <dbReference type="ARBA" id="ARBA00007238"/>
    </source>
</evidence>
<dbReference type="SUPFAM" id="SSF48557">
    <property type="entry name" value="L-aspartase-like"/>
    <property type="match status" value="1"/>
</dbReference>
<comment type="similarity">
    <text evidence="1">Belongs to the PAL/histidase family.</text>
</comment>
<dbReference type="InterPro" id="IPR022313">
    <property type="entry name" value="Phe/His_NH3-lyase_AS"/>
</dbReference>
<dbReference type="Pfam" id="PF00221">
    <property type="entry name" value="Lyase_aromatic"/>
    <property type="match status" value="1"/>
</dbReference>
<evidence type="ECO:0000313" key="3">
    <source>
        <dbReference type="EMBL" id="VDM81013.1"/>
    </source>
</evidence>
<dbReference type="EMBL" id="UYYB01111072">
    <property type="protein sequence ID" value="VDM81013.1"/>
    <property type="molecule type" value="Genomic_DNA"/>
</dbReference>
<dbReference type="PANTHER" id="PTHR10362">
    <property type="entry name" value="HISTIDINE AMMONIA-LYASE"/>
    <property type="match status" value="1"/>
</dbReference>
<dbReference type="PROSITE" id="PS00488">
    <property type="entry name" value="PAL_HISTIDASE"/>
    <property type="match status" value="1"/>
</dbReference>
<protein>
    <recommendedName>
        <fullName evidence="5">Histidine ammonia-lyase</fullName>
    </recommendedName>
</protein>
<dbReference type="InterPro" id="IPR008948">
    <property type="entry name" value="L-Aspartase-like"/>
</dbReference>
<dbReference type="AlphaFoldDB" id="A0A3P7JJW1"/>
<evidence type="ECO:0000256" key="2">
    <source>
        <dbReference type="SAM" id="Coils"/>
    </source>
</evidence>
<reference evidence="3 4" key="1">
    <citation type="submission" date="2018-11" db="EMBL/GenBank/DDBJ databases">
        <authorList>
            <consortium name="Pathogen Informatics"/>
        </authorList>
    </citation>
    <scope>NUCLEOTIDE SEQUENCE [LARGE SCALE GENOMIC DNA]</scope>
</reference>
<dbReference type="InterPro" id="IPR001106">
    <property type="entry name" value="Aromatic_Lyase"/>
</dbReference>
<dbReference type="GO" id="GO:0016841">
    <property type="term" value="F:ammonia-lyase activity"/>
    <property type="evidence" value="ECO:0007669"/>
    <property type="project" value="InterPro"/>
</dbReference>
<keyword evidence="2" id="KW-0175">Coiled coil</keyword>
<name>A0A3P7JJW1_STRVU</name>
<sequence length="257" mass="28444">MRKLRSSMVKLPGGKEYEEVRRIIGNSLIDPDDKAGDVLKDGDFVIIGTEYLSDLATNEVQIIHRDETEEEKERRRLNDLESTRIALEKLDKPRKIKFDFDPSPEVPLMDKPTKLLVLDGASLTPADLVKCERGECVLQLSTDAEERVRKGRALLEKIATEHRGKLNLIRSHATAYGQPLHPSKARMLLALRINVLAKGYSGISLENLKKMIAAFNAFCVSYVPQQGTVGCSGDLAPLAHLALGLLGEGKMWSPSTG</sequence>
<dbReference type="Gene3D" id="1.10.275.10">
    <property type="entry name" value="Fumarase/aspartase (N-terminal domain)"/>
    <property type="match status" value="1"/>
</dbReference>
<dbReference type="InterPro" id="IPR024083">
    <property type="entry name" value="Fumarase/histidase_N"/>
</dbReference>
<keyword evidence="4" id="KW-1185">Reference proteome</keyword>
<dbReference type="Proteomes" id="UP000270094">
    <property type="component" value="Unassembled WGS sequence"/>
</dbReference>
<feature type="coiled-coil region" evidence="2">
    <location>
        <begin position="63"/>
        <end position="90"/>
    </location>
</feature>
<dbReference type="OrthoDB" id="5852559at2759"/>
<proteinExistence type="inferred from homology"/>
<gene>
    <name evidence="3" type="ORF">SVUK_LOCUS16011</name>
</gene>
<accession>A0A3P7JJW1</accession>
<organism evidence="3 4">
    <name type="scientific">Strongylus vulgaris</name>
    <name type="common">Blood worm</name>
    <dbReference type="NCBI Taxonomy" id="40348"/>
    <lineage>
        <taxon>Eukaryota</taxon>
        <taxon>Metazoa</taxon>
        <taxon>Ecdysozoa</taxon>
        <taxon>Nematoda</taxon>
        <taxon>Chromadorea</taxon>
        <taxon>Rhabditida</taxon>
        <taxon>Rhabditina</taxon>
        <taxon>Rhabditomorpha</taxon>
        <taxon>Strongyloidea</taxon>
        <taxon>Strongylidae</taxon>
        <taxon>Strongylus</taxon>
    </lineage>
</organism>